<dbReference type="Proteomes" id="UP000242188">
    <property type="component" value="Unassembled WGS sequence"/>
</dbReference>
<name>A0A210PTG3_MIZYE</name>
<accession>A0A210PTG3</accession>
<proteinExistence type="predicted"/>
<reference evidence="1 2" key="1">
    <citation type="journal article" date="2017" name="Nat. Ecol. Evol.">
        <title>Scallop genome provides insights into evolution of bilaterian karyotype and development.</title>
        <authorList>
            <person name="Wang S."/>
            <person name="Zhang J."/>
            <person name="Jiao W."/>
            <person name="Li J."/>
            <person name="Xun X."/>
            <person name="Sun Y."/>
            <person name="Guo X."/>
            <person name="Huan P."/>
            <person name="Dong B."/>
            <person name="Zhang L."/>
            <person name="Hu X."/>
            <person name="Sun X."/>
            <person name="Wang J."/>
            <person name="Zhao C."/>
            <person name="Wang Y."/>
            <person name="Wang D."/>
            <person name="Huang X."/>
            <person name="Wang R."/>
            <person name="Lv J."/>
            <person name="Li Y."/>
            <person name="Zhang Z."/>
            <person name="Liu B."/>
            <person name="Lu W."/>
            <person name="Hui Y."/>
            <person name="Liang J."/>
            <person name="Zhou Z."/>
            <person name="Hou R."/>
            <person name="Li X."/>
            <person name="Liu Y."/>
            <person name="Li H."/>
            <person name="Ning X."/>
            <person name="Lin Y."/>
            <person name="Zhao L."/>
            <person name="Xing Q."/>
            <person name="Dou J."/>
            <person name="Li Y."/>
            <person name="Mao J."/>
            <person name="Guo H."/>
            <person name="Dou H."/>
            <person name="Li T."/>
            <person name="Mu C."/>
            <person name="Jiang W."/>
            <person name="Fu Q."/>
            <person name="Fu X."/>
            <person name="Miao Y."/>
            <person name="Liu J."/>
            <person name="Yu Q."/>
            <person name="Li R."/>
            <person name="Liao H."/>
            <person name="Li X."/>
            <person name="Kong Y."/>
            <person name="Jiang Z."/>
            <person name="Chourrout D."/>
            <person name="Li R."/>
            <person name="Bao Z."/>
        </authorList>
    </citation>
    <scope>NUCLEOTIDE SEQUENCE [LARGE SCALE GENOMIC DNA]</scope>
    <source>
        <strain evidence="1 2">PY_sf001</strain>
    </source>
</reference>
<dbReference type="EMBL" id="NEDP02005511">
    <property type="protein sequence ID" value="OWF39742.1"/>
    <property type="molecule type" value="Genomic_DNA"/>
</dbReference>
<keyword evidence="2" id="KW-1185">Reference proteome</keyword>
<evidence type="ECO:0000313" key="1">
    <source>
        <dbReference type="EMBL" id="OWF39742.1"/>
    </source>
</evidence>
<gene>
    <name evidence="1" type="ORF">KP79_PYT05828</name>
</gene>
<protein>
    <submittedName>
        <fullName evidence="1">Uncharacterized protein</fullName>
    </submittedName>
</protein>
<comment type="caution">
    <text evidence="1">The sequence shown here is derived from an EMBL/GenBank/DDBJ whole genome shotgun (WGS) entry which is preliminary data.</text>
</comment>
<evidence type="ECO:0000313" key="2">
    <source>
        <dbReference type="Proteomes" id="UP000242188"/>
    </source>
</evidence>
<dbReference type="AlphaFoldDB" id="A0A210PTG3"/>
<sequence length="106" mass="11861">MADTTSYLQTILETQKQLQEATRSNSVNIARMHGELTASMGSIKALLHVLNHRIENNVFSPSVSRHYESQLRSPPGHTRTGTARNLSFMLPTFTLNISQKKSVSHI</sequence>
<organism evidence="1 2">
    <name type="scientific">Mizuhopecten yessoensis</name>
    <name type="common">Japanese scallop</name>
    <name type="synonym">Patinopecten yessoensis</name>
    <dbReference type="NCBI Taxonomy" id="6573"/>
    <lineage>
        <taxon>Eukaryota</taxon>
        <taxon>Metazoa</taxon>
        <taxon>Spiralia</taxon>
        <taxon>Lophotrochozoa</taxon>
        <taxon>Mollusca</taxon>
        <taxon>Bivalvia</taxon>
        <taxon>Autobranchia</taxon>
        <taxon>Pteriomorphia</taxon>
        <taxon>Pectinida</taxon>
        <taxon>Pectinoidea</taxon>
        <taxon>Pectinidae</taxon>
        <taxon>Mizuhopecten</taxon>
    </lineage>
</organism>
<dbReference type="OrthoDB" id="6143648at2759"/>